<keyword evidence="3" id="KW-1185">Reference proteome</keyword>
<reference evidence="2 3" key="1">
    <citation type="submission" date="2024-01" db="EMBL/GenBank/DDBJ databases">
        <title>Genomic insights into the taxonomy and metabolism of the cyanobacterium Pannus brasiliensis CCIBt3594.</title>
        <authorList>
            <person name="Machado M."/>
            <person name="Botero N.B."/>
            <person name="Andreote A.P.D."/>
            <person name="Feitosa A.M.T."/>
            <person name="Popin R."/>
            <person name="Sivonen K."/>
            <person name="Fiore M.F."/>
        </authorList>
    </citation>
    <scope>NUCLEOTIDE SEQUENCE [LARGE SCALE GENOMIC DNA]</scope>
    <source>
        <strain evidence="2 3">CCIBt3594</strain>
    </source>
</reference>
<dbReference type="AlphaFoldDB" id="A0AAW9QTV9"/>
<dbReference type="RefSeq" id="WP_332864704.1">
    <property type="nucleotide sequence ID" value="NZ_JBAFSM010000013.1"/>
</dbReference>
<name>A0AAW9QTV9_9CHRO</name>
<proteinExistence type="predicted"/>
<accession>A0AAW9QTV9</accession>
<evidence type="ECO:0000256" key="1">
    <source>
        <dbReference type="SAM" id="SignalP"/>
    </source>
</evidence>
<organism evidence="2 3">
    <name type="scientific">Pannus brasiliensis CCIBt3594</name>
    <dbReference type="NCBI Taxonomy" id="1427578"/>
    <lineage>
        <taxon>Bacteria</taxon>
        <taxon>Bacillati</taxon>
        <taxon>Cyanobacteriota</taxon>
        <taxon>Cyanophyceae</taxon>
        <taxon>Oscillatoriophycideae</taxon>
        <taxon>Chroococcales</taxon>
        <taxon>Microcystaceae</taxon>
        <taxon>Pannus</taxon>
    </lineage>
</organism>
<feature type="signal peptide" evidence="1">
    <location>
        <begin position="1"/>
        <end position="25"/>
    </location>
</feature>
<dbReference type="EMBL" id="JBAFSM010000013">
    <property type="protein sequence ID" value="MEG3437221.1"/>
    <property type="molecule type" value="Genomic_DNA"/>
</dbReference>
<evidence type="ECO:0000313" key="2">
    <source>
        <dbReference type="EMBL" id="MEG3437221.1"/>
    </source>
</evidence>
<gene>
    <name evidence="2" type="ORF">V0288_08835</name>
</gene>
<evidence type="ECO:0000313" key="3">
    <source>
        <dbReference type="Proteomes" id="UP001328733"/>
    </source>
</evidence>
<comment type="caution">
    <text evidence="2">The sequence shown here is derived from an EMBL/GenBank/DDBJ whole genome shotgun (WGS) entry which is preliminary data.</text>
</comment>
<feature type="chain" id="PRO_5043746027" evidence="1">
    <location>
        <begin position="26"/>
        <end position="150"/>
    </location>
</feature>
<sequence length="150" mass="16378">MKPYRALAIPLLVTLGLSFPVSGPAQTPPASTYQPGPWQPVARVDIKRPVRIKIVNNTDINLDYDLSANIDSSPQRVQPGESTTLQDFTIPAYILINRSESPSSRDVANLRFTVEVGADNTAIVTVTKTAKGEPGYTTFNLNKQGAIYIY</sequence>
<keyword evidence="1" id="KW-0732">Signal</keyword>
<protein>
    <submittedName>
        <fullName evidence="2">Uncharacterized protein</fullName>
    </submittedName>
</protein>
<dbReference type="Proteomes" id="UP001328733">
    <property type="component" value="Unassembled WGS sequence"/>
</dbReference>